<keyword evidence="3" id="KW-1185">Reference proteome</keyword>
<keyword evidence="1" id="KW-1133">Transmembrane helix</keyword>
<feature type="transmembrane region" description="Helical" evidence="1">
    <location>
        <begin position="76"/>
        <end position="93"/>
    </location>
</feature>
<keyword evidence="1" id="KW-0472">Membrane</keyword>
<reference evidence="2" key="1">
    <citation type="submission" date="2022-06" db="EMBL/GenBank/DDBJ databases">
        <title>Whole genome shotgun sequencing (WGS) of Rathayibacter sp. ZW T2_19, isolated from stored onions (Allium cepa).</title>
        <authorList>
            <person name="Stoll D.A."/>
            <person name="Huch M."/>
        </authorList>
    </citation>
    <scope>NUCLEOTIDE SEQUENCE</scope>
    <source>
        <strain evidence="2">ZW T2_19</strain>
    </source>
</reference>
<feature type="transmembrane region" description="Helical" evidence="1">
    <location>
        <begin position="23"/>
        <end position="41"/>
    </location>
</feature>
<dbReference type="EMBL" id="JAMRYM010000001">
    <property type="protein sequence ID" value="MCM6760812.1"/>
    <property type="molecule type" value="Genomic_DNA"/>
</dbReference>
<accession>A0A9X2IRC4</accession>
<proteinExistence type="predicted"/>
<feature type="transmembrane region" description="Helical" evidence="1">
    <location>
        <begin position="123"/>
        <end position="145"/>
    </location>
</feature>
<evidence type="ECO:0000313" key="3">
    <source>
        <dbReference type="Proteomes" id="UP001155240"/>
    </source>
</evidence>
<dbReference type="AlphaFoldDB" id="A0A9X2IRC4"/>
<protein>
    <submittedName>
        <fullName evidence="2">Uncharacterized protein</fullName>
    </submittedName>
</protein>
<dbReference type="Proteomes" id="UP001155240">
    <property type="component" value="Unassembled WGS sequence"/>
</dbReference>
<feature type="transmembrane region" description="Helical" evidence="1">
    <location>
        <begin position="193"/>
        <end position="213"/>
    </location>
</feature>
<feature type="transmembrane region" description="Helical" evidence="1">
    <location>
        <begin position="234"/>
        <end position="256"/>
    </location>
</feature>
<evidence type="ECO:0000313" key="2">
    <source>
        <dbReference type="EMBL" id="MCM6760812.1"/>
    </source>
</evidence>
<keyword evidence="1" id="KW-0812">Transmembrane</keyword>
<dbReference type="RefSeq" id="WP_251942499.1">
    <property type="nucleotide sequence ID" value="NZ_JAMRYM010000001.1"/>
</dbReference>
<organism evidence="2 3">
    <name type="scientific">Rathayibacter rubneri</name>
    <dbReference type="NCBI Taxonomy" id="2950106"/>
    <lineage>
        <taxon>Bacteria</taxon>
        <taxon>Bacillati</taxon>
        <taxon>Actinomycetota</taxon>
        <taxon>Actinomycetes</taxon>
        <taxon>Micrococcales</taxon>
        <taxon>Microbacteriaceae</taxon>
        <taxon>Rathayibacter</taxon>
    </lineage>
</organism>
<evidence type="ECO:0000256" key="1">
    <source>
        <dbReference type="SAM" id="Phobius"/>
    </source>
</evidence>
<sequence length="258" mass="26098">MLTALLLVLVGGSDVLRTHLGRTAATIAIVVLGAAVAVAAVAGLGAPVVGAVVVVGLAALWLLVSTTEAGRRPPGGVRAVVGLAVAVLALTVVDRAAPGLEGPLVDAWTALDPPARGRSLEQVLLAVGAALLLLETGNVIVRAALYRETVPGAERATVRRGFSLRARFARPAEQEVPQPDLRGGRAIGPLERILVAGLTLSGAIGLAGAVFAAKGIVRFPEISRDGDRGSKAEYFLVGSLVSWTLALACAALVALAGE</sequence>
<comment type="caution">
    <text evidence="2">The sequence shown here is derived from an EMBL/GenBank/DDBJ whole genome shotgun (WGS) entry which is preliminary data.</text>
</comment>
<gene>
    <name evidence="2" type="ORF">NB037_00120</name>
</gene>
<feature type="transmembrane region" description="Helical" evidence="1">
    <location>
        <begin position="48"/>
        <end position="64"/>
    </location>
</feature>
<name>A0A9X2IRC4_9MICO</name>